<dbReference type="Proteomes" id="UP001157186">
    <property type="component" value="Unassembled WGS sequence"/>
</dbReference>
<protein>
    <submittedName>
        <fullName evidence="2">Heme transporter CcmB</fullName>
    </submittedName>
</protein>
<keyword evidence="1" id="KW-0812">Transmembrane</keyword>
<feature type="transmembrane region" description="Helical" evidence="1">
    <location>
        <begin position="63"/>
        <end position="80"/>
    </location>
</feature>
<dbReference type="RefSeq" id="WP_284245296.1">
    <property type="nucleotide sequence ID" value="NZ_BSST01000001.1"/>
</dbReference>
<evidence type="ECO:0000313" key="2">
    <source>
        <dbReference type="EMBL" id="GLX79385.1"/>
    </source>
</evidence>
<gene>
    <name evidence="2" type="ORF">tinsulaeT_27250</name>
</gene>
<accession>A0ABQ6GXC0</accession>
<feature type="transmembrane region" description="Helical" evidence="1">
    <location>
        <begin position="244"/>
        <end position="261"/>
    </location>
</feature>
<feature type="transmembrane region" description="Helical" evidence="1">
    <location>
        <begin position="367"/>
        <end position="388"/>
    </location>
</feature>
<comment type="caution">
    <text evidence="2">The sequence shown here is derived from an EMBL/GenBank/DDBJ whole genome shotgun (WGS) entry which is preliminary data.</text>
</comment>
<feature type="transmembrane region" description="Helical" evidence="1">
    <location>
        <begin position="21"/>
        <end position="43"/>
    </location>
</feature>
<feature type="transmembrane region" description="Helical" evidence="1">
    <location>
        <begin position="179"/>
        <end position="199"/>
    </location>
</feature>
<keyword evidence="1" id="KW-1133">Transmembrane helix</keyword>
<feature type="transmembrane region" description="Helical" evidence="1">
    <location>
        <begin position="339"/>
        <end position="361"/>
    </location>
</feature>
<sequence length="401" mass="44443">MMQITDLQKEQKIIPLLRLGFRPFFLLGAVFAIVAIMLWLAILQGKLTFTPLGGGYWWHLHEMIFGFAGAIIAGFLLTAVQNWTGIRGIQNTSLLFLVLLWLTARVSLLMPTLLGHTATMLVDLSFFPAVALFLGRPIIAIKQYRNLFFVPLLILLTVINSQMYWALTDSTMVSSQLSGYAGVMVITFLMSVMVGRVGPMFTANGTQTPKVETLPWLEKITNGSIALIAFYLLAHPLIPTQFSVLGALMLVAGILQLNRIVRWRPWITIKVPLLWSLHLSVICIALGMLLIALSYFSENFASNHSWHLLTIGGMGGLILAMISRVSLGHTGRMLQPPKTMSLAFSLIFIAALVRAILPSLMPASTMMFYHASAGLWYISFGLFVYHYAPMLVSARKDGRPG</sequence>
<dbReference type="Pfam" id="PF05940">
    <property type="entry name" value="NnrS"/>
    <property type="match status" value="1"/>
</dbReference>
<keyword evidence="1" id="KW-0472">Membrane</keyword>
<feature type="transmembrane region" description="Helical" evidence="1">
    <location>
        <begin position="308"/>
        <end position="327"/>
    </location>
</feature>
<evidence type="ECO:0000313" key="3">
    <source>
        <dbReference type="Proteomes" id="UP001157186"/>
    </source>
</evidence>
<feature type="transmembrane region" description="Helical" evidence="1">
    <location>
        <begin position="116"/>
        <end position="135"/>
    </location>
</feature>
<dbReference type="InterPro" id="IPR010266">
    <property type="entry name" value="NnrS"/>
</dbReference>
<proteinExistence type="predicted"/>
<organism evidence="2 3">
    <name type="scientific">Thalassotalea insulae</name>
    <dbReference type="NCBI Taxonomy" id="2056778"/>
    <lineage>
        <taxon>Bacteria</taxon>
        <taxon>Pseudomonadati</taxon>
        <taxon>Pseudomonadota</taxon>
        <taxon>Gammaproteobacteria</taxon>
        <taxon>Alteromonadales</taxon>
        <taxon>Colwelliaceae</taxon>
        <taxon>Thalassotalea</taxon>
    </lineage>
</organism>
<feature type="transmembrane region" description="Helical" evidence="1">
    <location>
        <begin position="92"/>
        <end position="110"/>
    </location>
</feature>
<keyword evidence="3" id="KW-1185">Reference proteome</keyword>
<feature type="transmembrane region" description="Helical" evidence="1">
    <location>
        <begin position="220"/>
        <end position="238"/>
    </location>
</feature>
<evidence type="ECO:0000256" key="1">
    <source>
        <dbReference type="SAM" id="Phobius"/>
    </source>
</evidence>
<reference evidence="2 3" key="1">
    <citation type="submission" date="2023-03" db="EMBL/GenBank/DDBJ databases">
        <title>Draft genome sequence of Thalassotalea insulae KCTC 62186T.</title>
        <authorList>
            <person name="Sawabe T."/>
        </authorList>
    </citation>
    <scope>NUCLEOTIDE SEQUENCE [LARGE SCALE GENOMIC DNA]</scope>
    <source>
        <strain evidence="2 3">KCTC 62186</strain>
    </source>
</reference>
<feature type="transmembrane region" description="Helical" evidence="1">
    <location>
        <begin position="273"/>
        <end position="296"/>
    </location>
</feature>
<name>A0ABQ6GXC0_9GAMM</name>
<dbReference type="EMBL" id="BSST01000001">
    <property type="protein sequence ID" value="GLX79385.1"/>
    <property type="molecule type" value="Genomic_DNA"/>
</dbReference>
<feature type="transmembrane region" description="Helical" evidence="1">
    <location>
        <begin position="147"/>
        <end position="167"/>
    </location>
</feature>